<feature type="compositionally biased region" description="Basic residues" evidence="2">
    <location>
        <begin position="12"/>
        <end position="23"/>
    </location>
</feature>
<keyword evidence="3" id="KW-0812">Transmembrane</keyword>
<dbReference type="HOGENOM" id="CLU_016455_2_0_9"/>
<dbReference type="PANTHER" id="PTHR33392">
    <property type="entry name" value="POLYISOPRENYL-TEICHOIC ACID--PEPTIDOGLYCAN TEICHOIC ACID TRANSFERASE TAGU"/>
    <property type="match status" value="1"/>
</dbReference>
<dbReference type="STRING" id="1130798.LBLM1_10440"/>
<dbReference type="NCBIfam" id="TIGR00350">
    <property type="entry name" value="lytR_cpsA_psr"/>
    <property type="match status" value="1"/>
</dbReference>
<keyword evidence="3" id="KW-1133">Transmembrane helix</keyword>
<evidence type="ECO:0000256" key="3">
    <source>
        <dbReference type="SAM" id="Phobius"/>
    </source>
</evidence>
<name>A0A0D4CN19_LIMMU</name>
<evidence type="ECO:0000256" key="2">
    <source>
        <dbReference type="SAM" id="MobiDB-lite"/>
    </source>
</evidence>
<feature type="domain" description="Cell envelope-related transcriptional attenuator" evidence="4">
    <location>
        <begin position="103"/>
        <end position="249"/>
    </location>
</feature>
<dbReference type="PANTHER" id="PTHR33392:SF6">
    <property type="entry name" value="POLYISOPRENYL-TEICHOIC ACID--PEPTIDOGLYCAN TEICHOIC ACID TRANSFERASE TAGU"/>
    <property type="match status" value="1"/>
</dbReference>
<feature type="region of interest" description="Disordered" evidence="2">
    <location>
        <begin position="1"/>
        <end position="23"/>
    </location>
</feature>
<organism evidence="5 6">
    <name type="scientific">Limosilactobacillus mucosae LM1</name>
    <dbReference type="NCBI Taxonomy" id="1130798"/>
    <lineage>
        <taxon>Bacteria</taxon>
        <taxon>Bacillati</taxon>
        <taxon>Bacillota</taxon>
        <taxon>Bacilli</taxon>
        <taxon>Lactobacillales</taxon>
        <taxon>Lactobacillaceae</taxon>
        <taxon>Limosilactobacillus</taxon>
    </lineage>
</organism>
<protein>
    <submittedName>
        <fullName evidence="5">Transcriptional regulator</fullName>
    </submittedName>
</protein>
<dbReference type="InterPro" id="IPR050922">
    <property type="entry name" value="LytR/CpsA/Psr_CW_biosynth"/>
</dbReference>
<gene>
    <name evidence="5" type="ORF">LBLM1_10440</name>
</gene>
<evidence type="ECO:0000313" key="5">
    <source>
        <dbReference type="EMBL" id="AJT51320.1"/>
    </source>
</evidence>
<dbReference type="RefSeq" id="WP_039945106.1">
    <property type="nucleotide sequence ID" value="NZ_CP011013.1"/>
</dbReference>
<evidence type="ECO:0000313" key="6">
    <source>
        <dbReference type="Proteomes" id="UP000003645"/>
    </source>
</evidence>
<dbReference type="Gene3D" id="3.40.630.190">
    <property type="entry name" value="LCP protein"/>
    <property type="match status" value="1"/>
</dbReference>
<accession>A0A0D4CN19</accession>
<dbReference type="EMBL" id="CP011013">
    <property type="protein sequence ID" value="AJT51320.1"/>
    <property type="molecule type" value="Genomic_DNA"/>
</dbReference>
<proteinExistence type="inferred from homology"/>
<dbReference type="InterPro" id="IPR004474">
    <property type="entry name" value="LytR_CpsA_psr"/>
</dbReference>
<sequence>MNEESKQNQPVHHSHHHHHHHHHRRKRLGLKILWSFIGLLVILALIFAGVAWRNVHVATDNMYSESGAKTYRNADKVLKQGKPINILLLGTDTGALGRDYKGRTDTIMMMTLNPQKKTTTIVSLPRDMKVNLPGYAEYSPAKINAAYTYGGVKETINTVQKYFNVPIDYYVMVNMGGLEKAINQVGGVSVTSPLTFDYEGYSFKKGQTYHMNGAKALAFSRMRYDDPQGDYGRQERQRLVITALMKEAASYKSVLNQKFLNSIADQSKTNLTFSDMTTLAMKYRKANGKVVSDHAQGHGDSEGGESFEVVPTSEMQRVSDEIRDALQLKHVSVTD</sequence>
<comment type="similarity">
    <text evidence="1">Belongs to the LytR/CpsA/Psr (LCP) family.</text>
</comment>
<dbReference type="Pfam" id="PF03816">
    <property type="entry name" value="LytR_cpsA_psr"/>
    <property type="match status" value="1"/>
</dbReference>
<dbReference type="Proteomes" id="UP000003645">
    <property type="component" value="Chromosome"/>
</dbReference>
<evidence type="ECO:0000259" key="4">
    <source>
        <dbReference type="Pfam" id="PF03816"/>
    </source>
</evidence>
<dbReference type="KEGG" id="lmu:LBLM1_10440"/>
<dbReference type="OrthoDB" id="27330at2"/>
<evidence type="ECO:0000256" key="1">
    <source>
        <dbReference type="ARBA" id="ARBA00006068"/>
    </source>
</evidence>
<keyword evidence="3" id="KW-0472">Membrane</keyword>
<dbReference type="AlphaFoldDB" id="A0A0D4CN19"/>
<reference evidence="5 6" key="1">
    <citation type="journal article" date="2012" name="J. Bacteriol.">
        <title>Genome sequence of Lactobacillus mucosae LM1, isolated from piglet feces.</title>
        <authorList>
            <person name="Lee J.H."/>
            <person name="Valeriano V.D."/>
            <person name="Shin Y.R."/>
            <person name="Chae J.P."/>
            <person name="Kim G.B."/>
            <person name="Ham J.S."/>
            <person name="Chun J."/>
            <person name="Kang D.K."/>
        </authorList>
    </citation>
    <scope>NUCLEOTIDE SEQUENCE [LARGE SCALE GENOMIC DNA]</scope>
    <source>
        <strain evidence="5 6">LM1</strain>
    </source>
</reference>
<keyword evidence="6" id="KW-1185">Reference proteome</keyword>
<feature type="transmembrane region" description="Helical" evidence="3">
    <location>
        <begin position="32"/>
        <end position="52"/>
    </location>
</feature>